<feature type="compositionally biased region" description="Polar residues" evidence="1">
    <location>
        <begin position="7"/>
        <end position="16"/>
    </location>
</feature>
<organism evidence="2 3">
    <name type="scientific">Alternaria arborescens</name>
    <dbReference type="NCBI Taxonomy" id="156630"/>
    <lineage>
        <taxon>Eukaryota</taxon>
        <taxon>Fungi</taxon>
        <taxon>Dikarya</taxon>
        <taxon>Ascomycota</taxon>
        <taxon>Pezizomycotina</taxon>
        <taxon>Dothideomycetes</taxon>
        <taxon>Pleosporomycetidae</taxon>
        <taxon>Pleosporales</taxon>
        <taxon>Pleosporineae</taxon>
        <taxon>Pleosporaceae</taxon>
        <taxon>Alternaria</taxon>
        <taxon>Alternaria sect. Alternaria</taxon>
    </lineage>
</organism>
<dbReference type="EMBL" id="PEJP01000036">
    <property type="protein sequence ID" value="RYO55683.1"/>
    <property type="molecule type" value="Genomic_DNA"/>
</dbReference>
<accession>A0A4Q4RG46</accession>
<dbReference type="Proteomes" id="UP000293823">
    <property type="component" value="Unassembled WGS sequence"/>
</dbReference>
<evidence type="ECO:0000256" key="1">
    <source>
        <dbReference type="SAM" id="MobiDB-lite"/>
    </source>
</evidence>
<feature type="compositionally biased region" description="Basic and acidic residues" evidence="1">
    <location>
        <begin position="295"/>
        <end position="320"/>
    </location>
</feature>
<feature type="region of interest" description="Disordered" evidence="1">
    <location>
        <begin position="295"/>
        <end position="332"/>
    </location>
</feature>
<feature type="compositionally biased region" description="Acidic residues" evidence="1">
    <location>
        <begin position="81"/>
        <end position="113"/>
    </location>
</feature>
<proteinExistence type="predicted"/>
<feature type="compositionally biased region" description="Basic and acidic residues" evidence="1">
    <location>
        <begin position="145"/>
        <end position="154"/>
    </location>
</feature>
<feature type="region of interest" description="Disordered" evidence="1">
    <location>
        <begin position="1"/>
        <end position="163"/>
    </location>
</feature>
<dbReference type="AlphaFoldDB" id="A0A4Q4RG46"/>
<gene>
    <name evidence="2" type="ORF">AA0113_g8636</name>
</gene>
<reference evidence="3" key="1">
    <citation type="journal article" date="2019" name="bioRxiv">
        <title>Genomics, evolutionary history and diagnostics of the Alternaria alternata species group including apple and Asian pear pathotypes.</title>
        <authorList>
            <person name="Armitage A.D."/>
            <person name="Cockerton H.M."/>
            <person name="Sreenivasaprasad S."/>
            <person name="Woodhall J.W."/>
            <person name="Lane C.R."/>
            <person name="Harrison R.J."/>
            <person name="Clarkson J.P."/>
        </authorList>
    </citation>
    <scope>NUCLEOTIDE SEQUENCE [LARGE SCALE GENOMIC DNA]</scope>
    <source>
        <strain evidence="3">RGR 97.0016</strain>
    </source>
</reference>
<sequence>MPRSKNKPSTFASSTGYHLGSGAVVNAIVDMPTSNPRKSYKPVTNVDDPDSDEEDDGADKADVDDTEITDLLDMGDRVIEQEEDDEEEDEEDDKEDDKEDNKEDNEEEDEQDDAGVPGTVRTVKDEEKRASRRQAKEVGPYDTPKPGDSERRNPDGTIEIVKGGGIKDEGQILVGAKKDPNFNNILAKTKTSQIAIIKRAEQSTRGKPKVHNFSDKGNKTYKSSELANDHAVECLIGPYTTKACTTLVTEKSTDLDNDDVEQTLRDDYHPDCMCPVCIARRKNDNMAKARAEIKRREDLKRKNTADEAKAKRDRNTERSLRKTPKKLRSGKIADEGCMLKDDWIDG</sequence>
<evidence type="ECO:0000313" key="3">
    <source>
        <dbReference type="Proteomes" id="UP000293823"/>
    </source>
</evidence>
<name>A0A4Q4RG46_9PLEO</name>
<feature type="compositionally biased region" description="Acidic residues" evidence="1">
    <location>
        <begin position="47"/>
        <end position="57"/>
    </location>
</feature>
<keyword evidence="3" id="KW-1185">Reference proteome</keyword>
<dbReference type="OrthoDB" id="10655985at2759"/>
<comment type="caution">
    <text evidence="2">The sequence shown here is derived from an EMBL/GenBank/DDBJ whole genome shotgun (WGS) entry which is preliminary data.</text>
</comment>
<evidence type="ECO:0000313" key="2">
    <source>
        <dbReference type="EMBL" id="RYO55683.1"/>
    </source>
</evidence>
<protein>
    <submittedName>
        <fullName evidence="2">Uncharacterized protein</fullName>
    </submittedName>
</protein>